<dbReference type="EMBL" id="JAACFV010000062">
    <property type="protein sequence ID" value="KAF7507884.1"/>
    <property type="molecule type" value="Genomic_DNA"/>
</dbReference>
<sequence>MDGNASIYEYLYSLRTLDVSVSTNVHVQKLRVFHKPPTSVISAEHCILLTTLGSKPEPVLSR</sequence>
<comment type="caution">
    <text evidence="1">The sequence shown here is derived from an EMBL/GenBank/DDBJ whole genome shotgun (WGS) entry which is preliminary data.</text>
</comment>
<protein>
    <submittedName>
        <fullName evidence="1">Uncharacterized protein</fullName>
    </submittedName>
</protein>
<evidence type="ECO:0000313" key="2">
    <source>
        <dbReference type="Proteomes" id="UP000606974"/>
    </source>
</evidence>
<accession>A0A8H7AGX2</accession>
<dbReference type="Proteomes" id="UP000606974">
    <property type="component" value="Unassembled WGS sequence"/>
</dbReference>
<keyword evidence="2" id="KW-1185">Reference proteome</keyword>
<evidence type="ECO:0000313" key="1">
    <source>
        <dbReference type="EMBL" id="KAF7507884.1"/>
    </source>
</evidence>
<name>A0A8H7AGX2_9EURO</name>
<proteinExistence type="predicted"/>
<reference evidence="1" key="1">
    <citation type="submission" date="2020-02" db="EMBL/GenBank/DDBJ databases">
        <authorList>
            <person name="Palmer J.M."/>
        </authorList>
    </citation>
    <scope>NUCLEOTIDE SEQUENCE</scope>
    <source>
        <strain evidence="1">EPUS1.4</strain>
        <tissue evidence="1">Thallus</tissue>
    </source>
</reference>
<dbReference type="AlphaFoldDB" id="A0A8H7AGX2"/>
<gene>
    <name evidence="1" type="ORF">GJ744_010048</name>
</gene>
<organism evidence="1 2">
    <name type="scientific">Endocarpon pusillum</name>
    <dbReference type="NCBI Taxonomy" id="364733"/>
    <lineage>
        <taxon>Eukaryota</taxon>
        <taxon>Fungi</taxon>
        <taxon>Dikarya</taxon>
        <taxon>Ascomycota</taxon>
        <taxon>Pezizomycotina</taxon>
        <taxon>Eurotiomycetes</taxon>
        <taxon>Chaetothyriomycetidae</taxon>
        <taxon>Verrucariales</taxon>
        <taxon>Verrucariaceae</taxon>
        <taxon>Endocarpon</taxon>
    </lineage>
</organism>